<proteinExistence type="predicted"/>
<organism evidence="1 2">
    <name type="scientific">Salinimicrobium tongyeongense</name>
    <dbReference type="NCBI Taxonomy" id="2809707"/>
    <lineage>
        <taxon>Bacteria</taxon>
        <taxon>Pseudomonadati</taxon>
        <taxon>Bacteroidota</taxon>
        <taxon>Flavobacteriia</taxon>
        <taxon>Flavobacteriales</taxon>
        <taxon>Flavobacteriaceae</taxon>
        <taxon>Salinimicrobium</taxon>
    </lineage>
</organism>
<keyword evidence="2" id="KW-1185">Reference proteome</keyword>
<protein>
    <recommendedName>
        <fullName evidence="3">NlpE N-terminal domain-containing protein</fullName>
    </recommendedName>
</protein>
<name>A0ABY6NU93_9FLAO</name>
<gene>
    <name evidence="1" type="ORF">JRG66_06230</name>
</gene>
<evidence type="ECO:0000313" key="2">
    <source>
        <dbReference type="Proteomes" id="UP001163981"/>
    </source>
</evidence>
<dbReference type="EMBL" id="CP069620">
    <property type="protein sequence ID" value="UZH56455.1"/>
    <property type="molecule type" value="Genomic_DNA"/>
</dbReference>
<reference evidence="1" key="1">
    <citation type="submission" date="2021-02" db="EMBL/GenBank/DDBJ databases">
        <title>Salinimicrobium sp. nov. isolated from seawater in Tongyeong, Republic of Korea.</title>
        <authorList>
            <person name="Lee S.-J."/>
        </authorList>
    </citation>
    <scope>NUCLEOTIDE SEQUENCE</scope>
    <source>
        <strain evidence="1">HN-2-9-2</strain>
    </source>
</reference>
<dbReference type="Proteomes" id="UP001163981">
    <property type="component" value="Chromosome"/>
</dbReference>
<evidence type="ECO:0008006" key="3">
    <source>
        <dbReference type="Google" id="ProtNLM"/>
    </source>
</evidence>
<evidence type="ECO:0000313" key="1">
    <source>
        <dbReference type="EMBL" id="UZH56455.1"/>
    </source>
</evidence>
<accession>A0ABY6NU93</accession>
<dbReference type="RefSeq" id="WP_265164997.1">
    <property type="nucleotide sequence ID" value="NZ_CP069620.1"/>
</dbReference>
<sequence>MKKIYFALLAAGLFTLNGCGEDSDPTEVEPQAVVAKDSIPTIKGDFIFLADAAVIKGKDFIYGVQIDSLSRRLADSVAEFKEDDFDMVPVTVKARILQNPRREGWEELVEIKEIIEISTPQPDTSAAPRIKKDIQKP</sequence>